<dbReference type="AlphaFoldDB" id="A0A1M6Q6I1"/>
<keyword evidence="13 18" id="KW-0460">Magnesium</keyword>
<dbReference type="FunFam" id="2.40.33.10:FF:000001">
    <property type="entry name" value="Pyruvate kinase"/>
    <property type="match status" value="1"/>
</dbReference>
<evidence type="ECO:0000256" key="12">
    <source>
        <dbReference type="ARBA" id="ARBA00022840"/>
    </source>
</evidence>
<dbReference type="EMBL" id="FRAH01000017">
    <property type="protein sequence ID" value="SHK15884.1"/>
    <property type="molecule type" value="Genomic_DNA"/>
</dbReference>
<sequence>MRRTKIVCTLGPATDDVEIMKELIRNGLDAARVNFSHGTYETHGEIIKKLKQAREELNAPIPLILDTKGPEIRIKTFENNKIRLEQGDKFTLTTEDVPGTQERVSVTYADLPKDLQKGSRVLIDDGLIELRVESIVGPEVHCEVVTGGDVSSRKGVNLPGVQVNLPSLTEKDISDLKFGIENDFDYVAASFIRSASDVVKIRKVLEENGGENIQIISKIENQEGVDNIEEILEVSDGIMVARGDLGVEIPPEEVPLVQKALIALANRRGKPVITATQMLESMVKSPRPTRAEANDVANAIFDGSDAIMLSGETAMGKYPCEAVATMARIAEKTESSINYGKNLTKSLETGLTNITNAISFAACTTAAELKTTCISTITKSGFTARMISKHRPVCPIAAGTMCDQVWRQMNLVWGCRPVLHKAPIPKGQVFDSAMKVAQKSGLVKNGDTIVMALGMPVGVSGSTNTLRVDIVGDVLCKGIGVGTQKVSGTARVIKVRDEMEREFKKGDILVTTSTDNDFMPYLQKAAAIVVGPMDHAENCHAEIVGRALDIPVVVCNAKVIDFIPNDTLITVDAAKGFVYKGIPNEK</sequence>
<dbReference type="InterPro" id="IPR015795">
    <property type="entry name" value="Pyrv_Knase_C"/>
</dbReference>
<evidence type="ECO:0000256" key="14">
    <source>
        <dbReference type="ARBA" id="ARBA00022958"/>
    </source>
</evidence>
<evidence type="ECO:0000256" key="16">
    <source>
        <dbReference type="ARBA" id="ARBA00023317"/>
    </source>
</evidence>
<keyword evidence="9" id="KW-0479">Metal-binding</keyword>
<evidence type="ECO:0000256" key="17">
    <source>
        <dbReference type="NCBIfam" id="TIGR01064"/>
    </source>
</evidence>
<dbReference type="NCBIfam" id="NF004491">
    <property type="entry name" value="PRK05826.1"/>
    <property type="match status" value="1"/>
</dbReference>
<evidence type="ECO:0000256" key="2">
    <source>
        <dbReference type="ARBA" id="ARBA00001958"/>
    </source>
</evidence>
<dbReference type="Gene3D" id="2.40.33.10">
    <property type="entry name" value="PK beta-barrel domain-like"/>
    <property type="match status" value="1"/>
</dbReference>
<dbReference type="InterPro" id="IPR040442">
    <property type="entry name" value="Pyrv_kinase-like_dom_sf"/>
</dbReference>
<feature type="domain" description="PEP-utilising enzyme mobile" evidence="20">
    <location>
        <begin position="503"/>
        <end position="576"/>
    </location>
</feature>
<comment type="cofactor">
    <cofactor evidence="1">
        <name>Mg(2+)</name>
        <dbReference type="ChEBI" id="CHEBI:18420"/>
    </cofactor>
</comment>
<feature type="domain" description="Pyruvate kinase barrel" evidence="19">
    <location>
        <begin position="1"/>
        <end position="323"/>
    </location>
</feature>
<accession>A0A1M6Q6I1</accession>
<dbReference type="PROSITE" id="PS00110">
    <property type="entry name" value="PYRUVATE_KINASE"/>
    <property type="match status" value="1"/>
</dbReference>
<dbReference type="InterPro" id="IPR036918">
    <property type="entry name" value="Pyrv_Knase_C_sf"/>
</dbReference>
<evidence type="ECO:0000256" key="6">
    <source>
        <dbReference type="ARBA" id="ARBA00012142"/>
    </source>
</evidence>
<dbReference type="InterPro" id="IPR015813">
    <property type="entry name" value="Pyrv/PenolPyrv_kinase-like_dom"/>
</dbReference>
<dbReference type="GO" id="GO:0016301">
    <property type="term" value="F:kinase activity"/>
    <property type="evidence" value="ECO:0007669"/>
    <property type="project" value="UniProtKB-KW"/>
</dbReference>
<name>A0A1M6Q6I1_9FIRM</name>
<keyword evidence="23" id="KW-1185">Reference proteome</keyword>
<keyword evidence="16 22" id="KW-0670">Pyruvate</keyword>
<evidence type="ECO:0000256" key="3">
    <source>
        <dbReference type="ARBA" id="ARBA00004997"/>
    </source>
</evidence>
<dbReference type="OrthoDB" id="9812123at2"/>
<dbReference type="InterPro" id="IPR015793">
    <property type="entry name" value="Pyrv_Knase_brl"/>
</dbReference>
<evidence type="ECO:0000313" key="22">
    <source>
        <dbReference type="EMBL" id="SHK15884.1"/>
    </source>
</evidence>
<evidence type="ECO:0000256" key="1">
    <source>
        <dbReference type="ARBA" id="ARBA00001946"/>
    </source>
</evidence>
<dbReference type="EC" id="2.7.1.40" evidence="6 17"/>
<evidence type="ECO:0000256" key="18">
    <source>
        <dbReference type="RuleBase" id="RU000504"/>
    </source>
</evidence>
<keyword evidence="15 18" id="KW-0324">Glycolysis</keyword>
<evidence type="ECO:0000259" key="20">
    <source>
        <dbReference type="Pfam" id="PF00391"/>
    </source>
</evidence>
<evidence type="ECO:0000256" key="7">
    <source>
        <dbReference type="ARBA" id="ARBA00018587"/>
    </source>
</evidence>
<dbReference type="Gene3D" id="3.20.20.60">
    <property type="entry name" value="Phosphoenolpyruvate-binding domains"/>
    <property type="match status" value="1"/>
</dbReference>
<dbReference type="InterPro" id="IPR015806">
    <property type="entry name" value="Pyrv_Knase_insert_dom_sf"/>
</dbReference>
<keyword evidence="10" id="KW-0547">Nucleotide-binding</keyword>
<evidence type="ECO:0000256" key="8">
    <source>
        <dbReference type="ARBA" id="ARBA00022679"/>
    </source>
</evidence>
<evidence type="ECO:0000256" key="10">
    <source>
        <dbReference type="ARBA" id="ARBA00022741"/>
    </source>
</evidence>
<dbReference type="InterPro" id="IPR008279">
    <property type="entry name" value="PEP-util_enz_mobile_dom"/>
</dbReference>
<dbReference type="Gene3D" id="3.50.30.10">
    <property type="entry name" value="Phosphohistidine domain"/>
    <property type="match status" value="1"/>
</dbReference>
<dbReference type="NCBIfam" id="NF004978">
    <property type="entry name" value="PRK06354.1"/>
    <property type="match status" value="1"/>
</dbReference>
<evidence type="ECO:0000256" key="4">
    <source>
        <dbReference type="ARBA" id="ARBA00006237"/>
    </source>
</evidence>
<dbReference type="SUPFAM" id="SSF50800">
    <property type="entry name" value="PK beta-barrel domain-like"/>
    <property type="match status" value="1"/>
</dbReference>
<dbReference type="GO" id="GO:0000287">
    <property type="term" value="F:magnesium ion binding"/>
    <property type="evidence" value="ECO:0007669"/>
    <property type="project" value="UniProtKB-UniRule"/>
</dbReference>
<dbReference type="GO" id="GO:0006950">
    <property type="term" value="P:response to stress"/>
    <property type="evidence" value="ECO:0007669"/>
    <property type="project" value="UniProtKB-ARBA"/>
</dbReference>
<evidence type="ECO:0000256" key="9">
    <source>
        <dbReference type="ARBA" id="ARBA00022723"/>
    </source>
</evidence>
<dbReference type="Proteomes" id="UP000183975">
    <property type="component" value="Unassembled WGS sequence"/>
</dbReference>
<dbReference type="GO" id="GO:0030955">
    <property type="term" value="F:potassium ion binding"/>
    <property type="evidence" value="ECO:0007669"/>
    <property type="project" value="UniProtKB-UniRule"/>
</dbReference>
<dbReference type="InterPro" id="IPR036637">
    <property type="entry name" value="Phosphohistidine_dom_sf"/>
</dbReference>
<dbReference type="PANTHER" id="PTHR11817">
    <property type="entry name" value="PYRUVATE KINASE"/>
    <property type="match status" value="1"/>
</dbReference>
<dbReference type="GO" id="GO:0005524">
    <property type="term" value="F:ATP binding"/>
    <property type="evidence" value="ECO:0007669"/>
    <property type="project" value="UniProtKB-KW"/>
</dbReference>
<feature type="domain" description="Pyruvate kinase C-terminal" evidence="21">
    <location>
        <begin position="356"/>
        <end position="468"/>
    </location>
</feature>
<dbReference type="SUPFAM" id="SSF52935">
    <property type="entry name" value="PK C-terminal domain-like"/>
    <property type="match status" value="1"/>
</dbReference>
<organism evidence="22 23">
    <name type="scientific">Anaerotignum lactatifermentans DSM 14214</name>
    <dbReference type="NCBI Taxonomy" id="1121323"/>
    <lineage>
        <taxon>Bacteria</taxon>
        <taxon>Bacillati</taxon>
        <taxon>Bacillota</taxon>
        <taxon>Clostridia</taxon>
        <taxon>Lachnospirales</taxon>
        <taxon>Anaerotignaceae</taxon>
        <taxon>Anaerotignum</taxon>
    </lineage>
</organism>
<dbReference type="NCBIfam" id="TIGR01064">
    <property type="entry name" value="pyruv_kin"/>
    <property type="match status" value="1"/>
</dbReference>
<dbReference type="GO" id="GO:0004743">
    <property type="term" value="F:pyruvate kinase activity"/>
    <property type="evidence" value="ECO:0007669"/>
    <property type="project" value="UniProtKB-UniRule"/>
</dbReference>
<comment type="similarity">
    <text evidence="4">In the C-terminal section; belongs to the PEP-utilizing enzyme family.</text>
</comment>
<dbReference type="InterPro" id="IPR018209">
    <property type="entry name" value="Pyrv_Knase_AS"/>
</dbReference>
<dbReference type="Gene3D" id="3.40.1380.20">
    <property type="entry name" value="Pyruvate kinase, C-terminal domain"/>
    <property type="match status" value="1"/>
</dbReference>
<dbReference type="RefSeq" id="WP_072850187.1">
    <property type="nucleotide sequence ID" value="NZ_FRAH01000017.1"/>
</dbReference>
<dbReference type="PRINTS" id="PR01050">
    <property type="entry name" value="PYRUVTKNASE"/>
</dbReference>
<dbReference type="Pfam" id="PF02887">
    <property type="entry name" value="PK_C"/>
    <property type="match status" value="1"/>
</dbReference>
<dbReference type="SUPFAM" id="SSF51621">
    <property type="entry name" value="Phosphoenolpyruvate/pyruvate domain"/>
    <property type="match status" value="1"/>
</dbReference>
<evidence type="ECO:0000313" key="23">
    <source>
        <dbReference type="Proteomes" id="UP000183975"/>
    </source>
</evidence>
<comment type="catalytic activity">
    <reaction evidence="18">
        <text>pyruvate + ATP = phosphoenolpyruvate + ADP + H(+)</text>
        <dbReference type="Rhea" id="RHEA:18157"/>
        <dbReference type="ChEBI" id="CHEBI:15361"/>
        <dbReference type="ChEBI" id="CHEBI:15378"/>
        <dbReference type="ChEBI" id="CHEBI:30616"/>
        <dbReference type="ChEBI" id="CHEBI:58702"/>
        <dbReference type="ChEBI" id="CHEBI:456216"/>
        <dbReference type="EC" id="2.7.1.40"/>
    </reaction>
</comment>
<dbReference type="FunFam" id="3.20.20.60:FF:000001">
    <property type="entry name" value="Pyruvate kinase"/>
    <property type="match status" value="1"/>
</dbReference>
<protein>
    <recommendedName>
        <fullName evidence="7 17">Pyruvate kinase</fullName>
        <ecNumber evidence="6 17">2.7.1.40</ecNumber>
    </recommendedName>
</protein>
<evidence type="ECO:0000256" key="11">
    <source>
        <dbReference type="ARBA" id="ARBA00022777"/>
    </source>
</evidence>
<comment type="cofactor">
    <cofactor evidence="2">
        <name>K(+)</name>
        <dbReference type="ChEBI" id="CHEBI:29103"/>
    </cofactor>
</comment>
<proteinExistence type="inferred from homology"/>
<evidence type="ECO:0000256" key="15">
    <source>
        <dbReference type="ARBA" id="ARBA00023152"/>
    </source>
</evidence>
<comment type="similarity">
    <text evidence="5 18">Belongs to the pyruvate kinase family.</text>
</comment>
<evidence type="ECO:0000259" key="21">
    <source>
        <dbReference type="Pfam" id="PF02887"/>
    </source>
</evidence>
<dbReference type="UniPathway" id="UPA00109">
    <property type="reaction ID" value="UER00188"/>
</dbReference>
<evidence type="ECO:0000256" key="5">
    <source>
        <dbReference type="ARBA" id="ARBA00008663"/>
    </source>
</evidence>
<keyword evidence="12" id="KW-0067">ATP-binding</keyword>
<dbReference type="InterPro" id="IPR001697">
    <property type="entry name" value="Pyr_Knase"/>
</dbReference>
<dbReference type="Pfam" id="PF00391">
    <property type="entry name" value="PEP-utilizers"/>
    <property type="match status" value="1"/>
</dbReference>
<keyword evidence="14" id="KW-0630">Potassium</keyword>
<comment type="pathway">
    <text evidence="3 18">Carbohydrate degradation; glycolysis; pyruvate from D-glyceraldehyde 3-phosphate: step 5/5.</text>
</comment>
<dbReference type="InterPro" id="IPR011037">
    <property type="entry name" value="Pyrv_Knase-like_insert_dom_sf"/>
</dbReference>
<reference evidence="22 23" key="1">
    <citation type="submission" date="2016-11" db="EMBL/GenBank/DDBJ databases">
        <authorList>
            <person name="Jaros S."/>
            <person name="Januszkiewicz K."/>
            <person name="Wedrychowicz H."/>
        </authorList>
    </citation>
    <scope>NUCLEOTIDE SEQUENCE [LARGE SCALE GENOMIC DNA]</scope>
    <source>
        <strain evidence="22 23">DSM 14214</strain>
    </source>
</reference>
<keyword evidence="11 18" id="KW-0418">Kinase</keyword>
<dbReference type="SUPFAM" id="SSF52009">
    <property type="entry name" value="Phosphohistidine domain"/>
    <property type="match status" value="1"/>
</dbReference>
<evidence type="ECO:0000259" key="19">
    <source>
        <dbReference type="Pfam" id="PF00224"/>
    </source>
</evidence>
<keyword evidence="8 18" id="KW-0808">Transferase</keyword>
<evidence type="ECO:0000256" key="13">
    <source>
        <dbReference type="ARBA" id="ARBA00022842"/>
    </source>
</evidence>
<dbReference type="Pfam" id="PF00224">
    <property type="entry name" value="PK"/>
    <property type="match status" value="1"/>
</dbReference>
<gene>
    <name evidence="22" type="ORF">SAMN02745138_01257</name>
</gene>